<evidence type="ECO:0000313" key="4">
    <source>
        <dbReference type="Proteomes" id="UP000271098"/>
    </source>
</evidence>
<feature type="compositionally biased region" description="Polar residues" evidence="1">
    <location>
        <begin position="78"/>
        <end position="87"/>
    </location>
</feature>
<evidence type="ECO:0000313" key="5">
    <source>
        <dbReference type="WBParaSite" id="GPUH_0001504901-mRNA-1"/>
    </source>
</evidence>
<dbReference type="AlphaFoldDB" id="A0A183E238"/>
<dbReference type="Proteomes" id="UP000271098">
    <property type="component" value="Unassembled WGS sequence"/>
</dbReference>
<feature type="region of interest" description="Disordered" evidence="1">
    <location>
        <begin position="68"/>
        <end position="87"/>
    </location>
</feature>
<keyword evidence="4" id="KW-1185">Reference proteome</keyword>
<name>A0A183E238_9BILA</name>
<accession>A0A183E238</accession>
<dbReference type="InterPro" id="IPR057001">
    <property type="entry name" value="RYYR-CCHC"/>
</dbReference>
<evidence type="ECO:0000256" key="1">
    <source>
        <dbReference type="SAM" id="MobiDB-lite"/>
    </source>
</evidence>
<feature type="domain" description="RYYR-CCHC" evidence="2">
    <location>
        <begin position="190"/>
        <end position="261"/>
    </location>
</feature>
<protein>
    <submittedName>
        <fullName evidence="5">Glutaredoxin domain-containing protein</fullName>
    </submittedName>
</protein>
<proteinExistence type="predicted"/>
<organism evidence="5">
    <name type="scientific">Gongylonema pulchrum</name>
    <dbReference type="NCBI Taxonomy" id="637853"/>
    <lineage>
        <taxon>Eukaryota</taxon>
        <taxon>Metazoa</taxon>
        <taxon>Ecdysozoa</taxon>
        <taxon>Nematoda</taxon>
        <taxon>Chromadorea</taxon>
        <taxon>Rhabditida</taxon>
        <taxon>Spirurina</taxon>
        <taxon>Spiruromorpha</taxon>
        <taxon>Spiruroidea</taxon>
        <taxon>Gongylonematidae</taxon>
        <taxon>Gongylonema</taxon>
    </lineage>
</organism>
<sequence length="297" mass="33618">MSDSDALRAAVLALQRKDVQMKSEEPSSSELYIGNSALDALEAQQESKQTTDCDVSKIKVEFDAPARPSLQYDGAPANHSTPPHDSTMNQYENGLESIEIAQQIPDYGLESIEIAQQIPDYVSGEDSASSAYHNNDAWCVSARVPQWVVKCEKGLDCDFLRTNTVVLLHVLVFACSWGVFHVPVLRVENFHGKKNAIAIPERNGFRLYRKTHFTEQREYFRCSGCDYLRHKYGVDNMPVAKIVLKNGEVMGDARPAHNMLCQLRMPWEFEVRQVTRRTIKRHDQDHYASSDASEECC</sequence>
<gene>
    <name evidence="3" type="ORF">GPUH_LOCUS15030</name>
</gene>
<evidence type="ECO:0000259" key="2">
    <source>
        <dbReference type="Pfam" id="PF23674"/>
    </source>
</evidence>
<reference evidence="5" key="1">
    <citation type="submission" date="2016-06" db="UniProtKB">
        <authorList>
            <consortium name="WormBaseParasite"/>
        </authorList>
    </citation>
    <scope>IDENTIFICATION</scope>
</reference>
<evidence type="ECO:0000313" key="3">
    <source>
        <dbReference type="EMBL" id="VDN25226.1"/>
    </source>
</evidence>
<dbReference type="WBParaSite" id="GPUH_0001504901-mRNA-1">
    <property type="protein sequence ID" value="GPUH_0001504901-mRNA-1"/>
    <property type="gene ID" value="GPUH_0001504901"/>
</dbReference>
<reference evidence="3 4" key="2">
    <citation type="submission" date="2018-11" db="EMBL/GenBank/DDBJ databases">
        <authorList>
            <consortium name="Pathogen Informatics"/>
        </authorList>
    </citation>
    <scope>NUCLEOTIDE SEQUENCE [LARGE SCALE GENOMIC DNA]</scope>
</reference>
<dbReference type="Pfam" id="PF23674">
    <property type="entry name" value="RYYR-CCHC"/>
    <property type="match status" value="1"/>
</dbReference>
<dbReference type="EMBL" id="UYRT01081949">
    <property type="protein sequence ID" value="VDN25226.1"/>
    <property type="molecule type" value="Genomic_DNA"/>
</dbReference>